<comment type="caution">
    <text evidence="2">The sequence shown here is derived from an EMBL/GenBank/DDBJ whole genome shotgun (WGS) entry which is preliminary data.</text>
</comment>
<evidence type="ECO:0000313" key="2">
    <source>
        <dbReference type="EMBL" id="HIX06773.1"/>
    </source>
</evidence>
<dbReference type="GO" id="GO:0006352">
    <property type="term" value="P:DNA-templated transcription initiation"/>
    <property type="evidence" value="ECO:0007669"/>
    <property type="project" value="InterPro"/>
</dbReference>
<dbReference type="InterPro" id="IPR007627">
    <property type="entry name" value="RNA_pol_sigma70_r2"/>
</dbReference>
<evidence type="ECO:0000313" key="3">
    <source>
        <dbReference type="Proteomes" id="UP000824193"/>
    </source>
</evidence>
<accession>A0A9D2AEF3</accession>
<dbReference type="NCBIfam" id="TIGR02937">
    <property type="entry name" value="sigma70-ECF"/>
    <property type="match status" value="1"/>
</dbReference>
<proteinExistence type="predicted"/>
<feature type="domain" description="RNA polymerase sigma-70 region 2" evidence="1">
    <location>
        <begin position="13"/>
        <end position="78"/>
    </location>
</feature>
<organism evidence="2 3">
    <name type="scientific">Candidatus Allofournierella pullicola</name>
    <dbReference type="NCBI Taxonomy" id="2838596"/>
    <lineage>
        <taxon>Bacteria</taxon>
        <taxon>Bacillati</taxon>
        <taxon>Bacillota</taxon>
        <taxon>Clostridia</taxon>
        <taxon>Eubacteriales</taxon>
        <taxon>Oscillospiraceae</taxon>
        <taxon>Allofournierella</taxon>
    </lineage>
</organism>
<dbReference type="Proteomes" id="UP000824193">
    <property type="component" value="Unassembled WGS sequence"/>
</dbReference>
<dbReference type="InterPro" id="IPR036388">
    <property type="entry name" value="WH-like_DNA-bd_sf"/>
</dbReference>
<dbReference type="SUPFAM" id="SSF88946">
    <property type="entry name" value="Sigma2 domain of RNA polymerase sigma factors"/>
    <property type="match status" value="1"/>
</dbReference>
<name>A0A9D2AEF3_9FIRM</name>
<sequence length="182" mass="20038">MPHETDSAQQERVSENLKLVHKVIHDRVHNPNQVGIFTYDDLYQIGCIGLCKAAATDKGGVFSTYAYRLIWNEICTALEYASVRSSREALMDSGTIVQPVVVAASPDISCFDLDAVLNQAEQQASGVTAKGMHALRLKNKGYNCREISEMMGVPVNHVTAWIAKARKYLRSDPALRDLLSAG</sequence>
<dbReference type="InterPro" id="IPR013325">
    <property type="entry name" value="RNA_pol_sigma_r2"/>
</dbReference>
<dbReference type="EMBL" id="DXFW01000040">
    <property type="protein sequence ID" value="HIX06773.1"/>
    <property type="molecule type" value="Genomic_DNA"/>
</dbReference>
<dbReference type="GO" id="GO:0003700">
    <property type="term" value="F:DNA-binding transcription factor activity"/>
    <property type="evidence" value="ECO:0007669"/>
    <property type="project" value="InterPro"/>
</dbReference>
<dbReference type="AlphaFoldDB" id="A0A9D2AEF3"/>
<dbReference type="Gene3D" id="1.10.10.10">
    <property type="entry name" value="Winged helix-like DNA-binding domain superfamily/Winged helix DNA-binding domain"/>
    <property type="match status" value="1"/>
</dbReference>
<gene>
    <name evidence="2" type="ORF">H9865_11865</name>
</gene>
<dbReference type="InterPro" id="IPR013324">
    <property type="entry name" value="RNA_pol_sigma_r3/r4-like"/>
</dbReference>
<reference evidence="2" key="2">
    <citation type="submission" date="2021-04" db="EMBL/GenBank/DDBJ databases">
        <authorList>
            <person name="Gilroy R."/>
        </authorList>
    </citation>
    <scope>NUCLEOTIDE SEQUENCE</scope>
    <source>
        <strain evidence="2">2239</strain>
    </source>
</reference>
<dbReference type="InterPro" id="IPR014284">
    <property type="entry name" value="RNA_pol_sigma-70_dom"/>
</dbReference>
<evidence type="ECO:0000259" key="1">
    <source>
        <dbReference type="Pfam" id="PF04542"/>
    </source>
</evidence>
<dbReference type="Pfam" id="PF04542">
    <property type="entry name" value="Sigma70_r2"/>
    <property type="match status" value="1"/>
</dbReference>
<protein>
    <submittedName>
        <fullName evidence="2">Sigma-70 family RNA polymerase sigma factor</fullName>
    </submittedName>
</protein>
<dbReference type="Gene3D" id="1.10.1740.10">
    <property type="match status" value="1"/>
</dbReference>
<dbReference type="SUPFAM" id="SSF88659">
    <property type="entry name" value="Sigma3 and sigma4 domains of RNA polymerase sigma factors"/>
    <property type="match status" value="1"/>
</dbReference>
<reference evidence="2" key="1">
    <citation type="journal article" date="2021" name="PeerJ">
        <title>Extensive microbial diversity within the chicken gut microbiome revealed by metagenomics and culture.</title>
        <authorList>
            <person name="Gilroy R."/>
            <person name="Ravi A."/>
            <person name="Getino M."/>
            <person name="Pursley I."/>
            <person name="Horton D.L."/>
            <person name="Alikhan N.F."/>
            <person name="Baker D."/>
            <person name="Gharbi K."/>
            <person name="Hall N."/>
            <person name="Watson M."/>
            <person name="Adriaenssens E.M."/>
            <person name="Foster-Nyarko E."/>
            <person name="Jarju S."/>
            <person name="Secka A."/>
            <person name="Antonio M."/>
            <person name="Oren A."/>
            <person name="Chaudhuri R.R."/>
            <person name="La Ragione R."/>
            <person name="Hildebrand F."/>
            <person name="Pallen M.J."/>
        </authorList>
    </citation>
    <scope>NUCLEOTIDE SEQUENCE</scope>
    <source>
        <strain evidence="2">2239</strain>
    </source>
</reference>